<reference evidence="11" key="1">
    <citation type="submission" date="2011-05" db="EMBL/GenBank/DDBJ databases">
        <authorList>
            <person name="Richards S.R."/>
            <person name="Qu J."/>
            <person name="Jiang H."/>
            <person name="Jhangiani S.N."/>
            <person name="Agravi P."/>
            <person name="Goodspeed R."/>
            <person name="Gross S."/>
            <person name="Mandapat C."/>
            <person name="Jackson L."/>
            <person name="Mathew T."/>
            <person name="Pu L."/>
            <person name="Thornton R."/>
            <person name="Saada N."/>
            <person name="Wilczek-Boney K.B."/>
            <person name="Lee S."/>
            <person name="Kovar C."/>
            <person name="Wu Y."/>
            <person name="Scherer S.E."/>
            <person name="Worley K.C."/>
            <person name="Muzny D.M."/>
            <person name="Gibbs R."/>
        </authorList>
    </citation>
    <scope>NUCLEOTIDE SEQUENCE</scope>
    <source>
        <strain evidence="11">Brora</strain>
    </source>
</reference>
<dbReference type="InterPro" id="IPR045231">
    <property type="entry name" value="Yip1/4-like"/>
</dbReference>
<sequence length="214" mass="23668">MSKTSPTSISPTIYSMSDNGLSSTSSSSQSFIHLDMEPIEESRNDARNGENYAQNANSFLVEDKLSFVPSLTGHGDSSIDGSLDPVSTSQSTKSYDGFGSSFLEKQGFGWMLEVEDSEDDNSKPLMEELDVDLKDIYYKVNYSQCLGVIGYSILPLLLTASCLPLLHSLQFVYVSMLIKFLGVLWATYSAGSLLCVEELQEKKPLLLYPIFLLY</sequence>
<keyword evidence="6 9" id="KW-0472">Membrane</keyword>
<evidence type="ECO:0000313" key="10">
    <source>
        <dbReference type="EnsemblMetazoa" id="SMAR010412-PA"/>
    </source>
</evidence>
<keyword evidence="4 9" id="KW-1133">Transmembrane helix</keyword>
<organism evidence="10 11">
    <name type="scientific">Strigamia maritima</name>
    <name type="common">European centipede</name>
    <name type="synonym">Geophilus maritimus</name>
    <dbReference type="NCBI Taxonomy" id="126957"/>
    <lineage>
        <taxon>Eukaryota</taxon>
        <taxon>Metazoa</taxon>
        <taxon>Ecdysozoa</taxon>
        <taxon>Arthropoda</taxon>
        <taxon>Myriapoda</taxon>
        <taxon>Chilopoda</taxon>
        <taxon>Pleurostigmophora</taxon>
        <taxon>Geophilomorpha</taxon>
        <taxon>Linotaeniidae</taxon>
        <taxon>Strigamia</taxon>
    </lineage>
</organism>
<evidence type="ECO:0000256" key="9">
    <source>
        <dbReference type="SAM" id="Phobius"/>
    </source>
</evidence>
<evidence type="ECO:0000313" key="11">
    <source>
        <dbReference type="Proteomes" id="UP000014500"/>
    </source>
</evidence>
<dbReference type="GO" id="GO:0048280">
    <property type="term" value="P:vesicle fusion with Golgi apparatus"/>
    <property type="evidence" value="ECO:0007669"/>
    <property type="project" value="TreeGrafter"/>
</dbReference>
<dbReference type="EnsemblMetazoa" id="SMAR010412-RA">
    <property type="protein sequence ID" value="SMAR010412-PA"/>
    <property type="gene ID" value="SMAR010412"/>
</dbReference>
<evidence type="ECO:0000256" key="2">
    <source>
        <dbReference type="ARBA" id="ARBA00010596"/>
    </source>
</evidence>
<feature type="transmembrane region" description="Helical" evidence="9">
    <location>
        <begin position="145"/>
        <end position="166"/>
    </location>
</feature>
<evidence type="ECO:0008006" key="12">
    <source>
        <dbReference type="Google" id="ProtNLM"/>
    </source>
</evidence>
<evidence type="ECO:0000256" key="3">
    <source>
        <dbReference type="ARBA" id="ARBA00022692"/>
    </source>
</evidence>
<dbReference type="GO" id="GO:0005802">
    <property type="term" value="C:trans-Golgi network"/>
    <property type="evidence" value="ECO:0007669"/>
    <property type="project" value="TreeGrafter"/>
</dbReference>
<name>T1J9L5_STRMM</name>
<comment type="similarity">
    <text evidence="2">Belongs to the YIP1 family.</text>
</comment>
<dbReference type="PANTHER" id="PTHR21236:SF7">
    <property type="entry name" value="PROTEIN YIPF4"/>
    <property type="match status" value="1"/>
</dbReference>
<proteinExistence type="inferred from homology"/>
<dbReference type="Proteomes" id="UP000014500">
    <property type="component" value="Unassembled WGS sequence"/>
</dbReference>
<keyword evidence="3 9" id="KW-0812">Transmembrane</keyword>
<dbReference type="AlphaFoldDB" id="T1J9L5"/>
<dbReference type="GO" id="GO:0006888">
    <property type="term" value="P:endoplasmic reticulum to Golgi vesicle-mediated transport"/>
    <property type="evidence" value="ECO:0007669"/>
    <property type="project" value="InterPro"/>
</dbReference>
<keyword evidence="11" id="KW-1185">Reference proteome</keyword>
<dbReference type="STRING" id="126957.T1J9L5"/>
<feature type="region of interest" description="Disordered" evidence="8">
    <location>
        <begin position="1"/>
        <end position="29"/>
    </location>
</feature>
<dbReference type="HOGENOM" id="CLU_1291855_0_0_1"/>
<dbReference type="GO" id="GO:0000139">
    <property type="term" value="C:Golgi membrane"/>
    <property type="evidence" value="ECO:0007669"/>
    <property type="project" value="UniProtKB-SubCell"/>
</dbReference>
<reference evidence="10" key="2">
    <citation type="submission" date="2015-02" db="UniProtKB">
        <authorList>
            <consortium name="EnsemblMetazoa"/>
        </authorList>
    </citation>
    <scope>IDENTIFICATION</scope>
</reference>
<dbReference type="PANTHER" id="PTHR21236">
    <property type="entry name" value="GOLGI MEMBRANE PROTEIN YIP1"/>
    <property type="match status" value="1"/>
</dbReference>
<evidence type="ECO:0000256" key="6">
    <source>
        <dbReference type="ARBA" id="ARBA00023136"/>
    </source>
</evidence>
<accession>T1J9L5</accession>
<evidence type="ECO:0000256" key="7">
    <source>
        <dbReference type="ARBA" id="ARBA00024188"/>
    </source>
</evidence>
<evidence type="ECO:0000256" key="4">
    <source>
        <dbReference type="ARBA" id="ARBA00022989"/>
    </source>
</evidence>
<evidence type="ECO:0000256" key="8">
    <source>
        <dbReference type="SAM" id="MobiDB-lite"/>
    </source>
</evidence>
<dbReference type="EMBL" id="JH431976">
    <property type="status" value="NOT_ANNOTATED_CDS"/>
    <property type="molecule type" value="Genomic_DNA"/>
</dbReference>
<feature type="transmembrane region" description="Helical" evidence="9">
    <location>
        <begin position="172"/>
        <end position="196"/>
    </location>
</feature>
<evidence type="ECO:0000256" key="5">
    <source>
        <dbReference type="ARBA" id="ARBA00023034"/>
    </source>
</evidence>
<comment type="subcellular location">
    <subcellularLocation>
        <location evidence="1">Golgi apparatus membrane</location>
        <topology evidence="1">Multi-pass membrane protein</topology>
    </subcellularLocation>
    <subcellularLocation>
        <location evidence="7">Golgi apparatus</location>
        <location evidence="7">cis-Golgi network membrane</location>
    </subcellularLocation>
</comment>
<protein>
    <recommendedName>
        <fullName evidence="12">Protein YIPF</fullName>
    </recommendedName>
</protein>
<evidence type="ECO:0000256" key="1">
    <source>
        <dbReference type="ARBA" id="ARBA00004653"/>
    </source>
</evidence>
<keyword evidence="5" id="KW-0333">Golgi apparatus</keyword>
<dbReference type="eggNOG" id="KOG3103">
    <property type="taxonomic scope" value="Eukaryota"/>
</dbReference>
<dbReference type="PhylomeDB" id="T1J9L5"/>